<protein>
    <submittedName>
        <fullName evidence="2">Uncharacterized protein</fullName>
    </submittedName>
</protein>
<evidence type="ECO:0000256" key="1">
    <source>
        <dbReference type="SAM" id="MobiDB-lite"/>
    </source>
</evidence>
<keyword evidence="3" id="KW-1185">Reference proteome</keyword>
<feature type="compositionally biased region" description="Polar residues" evidence="1">
    <location>
        <begin position="9"/>
        <end position="25"/>
    </location>
</feature>
<reference evidence="2" key="1">
    <citation type="submission" date="2020-01" db="EMBL/GenBank/DDBJ databases">
        <authorList>
            <person name="Mishra B."/>
        </authorList>
    </citation>
    <scope>NUCLEOTIDE SEQUENCE [LARGE SCALE GENOMIC DNA]</scope>
</reference>
<accession>A0A6D2IJR5</accession>
<name>A0A6D2IJR5_9BRAS</name>
<gene>
    <name evidence="2" type="ORF">MERR_LOCUS15498</name>
</gene>
<feature type="compositionally biased region" description="Acidic residues" evidence="1">
    <location>
        <begin position="192"/>
        <end position="202"/>
    </location>
</feature>
<sequence length="250" mass="27659">MAPKKKPQTKQSNKPVASSSSIPNSNHKKPSKVPKLLISPEDEDHLRRLLLKFRRTVYPARAPLRSALYVAQKKKKLIDLYEKLSCEAFSNDHIDSALSSLRLTIAVAGGSVSVISTSRKDRNECPESPTTGEDLSESAESSNIPTTGEGLVPVKGKRDEEETLGSCQSSQPDWIRVSESLLESEFQREQSLEDDTEEEEETSSMPDGVHESVTVDALSIQMLDDLNLDANLFKRCSPKEIQPKDLPLSP</sequence>
<dbReference type="Proteomes" id="UP000467841">
    <property type="component" value="Unassembled WGS sequence"/>
</dbReference>
<organism evidence="2 3">
    <name type="scientific">Microthlaspi erraticum</name>
    <dbReference type="NCBI Taxonomy" id="1685480"/>
    <lineage>
        <taxon>Eukaryota</taxon>
        <taxon>Viridiplantae</taxon>
        <taxon>Streptophyta</taxon>
        <taxon>Embryophyta</taxon>
        <taxon>Tracheophyta</taxon>
        <taxon>Spermatophyta</taxon>
        <taxon>Magnoliopsida</taxon>
        <taxon>eudicotyledons</taxon>
        <taxon>Gunneridae</taxon>
        <taxon>Pentapetalae</taxon>
        <taxon>rosids</taxon>
        <taxon>malvids</taxon>
        <taxon>Brassicales</taxon>
        <taxon>Brassicaceae</taxon>
        <taxon>Coluteocarpeae</taxon>
        <taxon>Microthlaspi</taxon>
    </lineage>
</organism>
<feature type="compositionally biased region" description="Polar residues" evidence="1">
    <location>
        <begin position="128"/>
        <end position="146"/>
    </location>
</feature>
<evidence type="ECO:0000313" key="3">
    <source>
        <dbReference type="Proteomes" id="UP000467841"/>
    </source>
</evidence>
<dbReference type="OrthoDB" id="5600252at2759"/>
<evidence type="ECO:0000313" key="2">
    <source>
        <dbReference type="EMBL" id="CAA7028263.1"/>
    </source>
</evidence>
<comment type="caution">
    <text evidence="2">The sequence shown here is derived from an EMBL/GenBank/DDBJ whole genome shotgun (WGS) entry which is preliminary data.</text>
</comment>
<feature type="region of interest" description="Disordered" evidence="1">
    <location>
        <begin position="185"/>
        <end position="212"/>
    </location>
</feature>
<proteinExistence type="predicted"/>
<feature type="region of interest" description="Disordered" evidence="1">
    <location>
        <begin position="1"/>
        <end position="39"/>
    </location>
</feature>
<feature type="region of interest" description="Disordered" evidence="1">
    <location>
        <begin position="116"/>
        <end position="171"/>
    </location>
</feature>
<dbReference type="AlphaFoldDB" id="A0A6D2IJR5"/>
<dbReference type="EMBL" id="CACVBM020001065">
    <property type="protein sequence ID" value="CAA7028263.1"/>
    <property type="molecule type" value="Genomic_DNA"/>
</dbReference>